<dbReference type="PANTHER" id="PTHR48028:SF4">
    <property type="entry name" value="SC35-LIKE SPLICING FACTOR"/>
    <property type="match status" value="1"/>
</dbReference>
<evidence type="ECO:0000256" key="4">
    <source>
        <dbReference type="ARBA" id="ARBA00023187"/>
    </source>
</evidence>
<dbReference type="Pfam" id="PF00076">
    <property type="entry name" value="RRM_1"/>
    <property type="match status" value="1"/>
</dbReference>
<gene>
    <name evidence="9" type="ORF">FH972_013630</name>
</gene>
<feature type="region of interest" description="Disordered" evidence="7">
    <location>
        <begin position="93"/>
        <end position="177"/>
    </location>
</feature>
<feature type="compositionally biased region" description="Basic and acidic residues" evidence="7">
    <location>
        <begin position="135"/>
        <end position="152"/>
    </location>
</feature>
<name>A0A5N6RAW1_9ROSI</name>
<dbReference type="EMBL" id="CM017325">
    <property type="protein sequence ID" value="KAE8056898.1"/>
    <property type="molecule type" value="Genomic_DNA"/>
</dbReference>
<evidence type="ECO:0000259" key="8">
    <source>
        <dbReference type="PROSITE" id="PS50102"/>
    </source>
</evidence>
<comment type="subcellular location">
    <subcellularLocation>
        <location evidence="1">Nucleus</location>
    </subcellularLocation>
</comment>
<proteinExistence type="predicted"/>
<keyword evidence="5" id="KW-0539">Nucleus</keyword>
<dbReference type="GO" id="GO:0006397">
    <property type="term" value="P:mRNA processing"/>
    <property type="evidence" value="ECO:0007669"/>
    <property type="project" value="UniProtKB-KW"/>
</dbReference>
<keyword evidence="2" id="KW-0507">mRNA processing</keyword>
<organism evidence="9 10">
    <name type="scientific">Carpinus fangiana</name>
    <dbReference type="NCBI Taxonomy" id="176857"/>
    <lineage>
        <taxon>Eukaryota</taxon>
        <taxon>Viridiplantae</taxon>
        <taxon>Streptophyta</taxon>
        <taxon>Embryophyta</taxon>
        <taxon>Tracheophyta</taxon>
        <taxon>Spermatophyta</taxon>
        <taxon>Magnoliopsida</taxon>
        <taxon>eudicotyledons</taxon>
        <taxon>Gunneridae</taxon>
        <taxon>Pentapetalae</taxon>
        <taxon>rosids</taxon>
        <taxon>fabids</taxon>
        <taxon>Fagales</taxon>
        <taxon>Betulaceae</taxon>
        <taxon>Carpinus</taxon>
    </lineage>
</organism>
<evidence type="ECO:0000256" key="2">
    <source>
        <dbReference type="ARBA" id="ARBA00022664"/>
    </source>
</evidence>
<dbReference type="PANTHER" id="PTHR48028">
    <property type="entry name" value="GLYCINE-RICH RNA-BINDING PROTEIN RZ1A"/>
    <property type="match status" value="1"/>
</dbReference>
<dbReference type="Gene3D" id="3.30.70.330">
    <property type="match status" value="1"/>
</dbReference>
<dbReference type="SUPFAM" id="SSF54928">
    <property type="entry name" value="RNA-binding domain, RBD"/>
    <property type="match status" value="1"/>
</dbReference>
<sequence length="271" mass="31308">MSHFGRSGPPDIRDTYSLLVLNITFRISPFRPRTTADDLFPLFDKTGESRGFAFVRYKYADEAQKAVEKLDGKIVDGREIMVQFAKYGPNAERIHKGKISESTSKTKARSRSRSPRPRHRDEHRDKDYRKRSRSRSRERSTRDRYRGREKDNRRRSRSPSASPDHHKDRGRGRYDDERRMPPLLGAVRILGGARLLIGHLLGSKVLMHAIIKKALLYQKLLHHMVDLLILEARLLVDLMLMNEEAAYDVMEISLAQCVLCICFNCGADMLS</sequence>
<evidence type="ECO:0000313" key="10">
    <source>
        <dbReference type="Proteomes" id="UP000327013"/>
    </source>
</evidence>
<evidence type="ECO:0000256" key="7">
    <source>
        <dbReference type="SAM" id="MobiDB-lite"/>
    </source>
</evidence>
<dbReference type="OrthoDB" id="21467at2759"/>
<keyword evidence="4" id="KW-0508">mRNA splicing</keyword>
<protein>
    <recommendedName>
        <fullName evidence="8">RRM domain-containing protein</fullName>
    </recommendedName>
</protein>
<dbReference type="PROSITE" id="PS50102">
    <property type="entry name" value="RRM"/>
    <property type="match status" value="1"/>
</dbReference>
<feature type="domain" description="RRM" evidence="8">
    <location>
        <begin position="16"/>
        <end position="87"/>
    </location>
</feature>
<keyword evidence="10" id="KW-1185">Reference proteome</keyword>
<evidence type="ECO:0000256" key="5">
    <source>
        <dbReference type="ARBA" id="ARBA00023242"/>
    </source>
</evidence>
<dbReference type="GO" id="GO:0008380">
    <property type="term" value="P:RNA splicing"/>
    <property type="evidence" value="ECO:0007669"/>
    <property type="project" value="UniProtKB-KW"/>
</dbReference>
<dbReference type="Proteomes" id="UP000327013">
    <property type="component" value="Chromosome 5"/>
</dbReference>
<keyword evidence="3 6" id="KW-0694">RNA-binding</keyword>
<dbReference type="SMART" id="SM00360">
    <property type="entry name" value="RRM"/>
    <property type="match status" value="1"/>
</dbReference>
<evidence type="ECO:0000313" key="9">
    <source>
        <dbReference type="EMBL" id="KAE8056898.1"/>
    </source>
</evidence>
<dbReference type="GO" id="GO:0005634">
    <property type="term" value="C:nucleus"/>
    <property type="evidence" value="ECO:0007669"/>
    <property type="project" value="UniProtKB-SubCell"/>
</dbReference>
<accession>A0A5N6RAW1</accession>
<feature type="compositionally biased region" description="Basic residues" evidence="7">
    <location>
        <begin position="106"/>
        <end position="118"/>
    </location>
</feature>
<dbReference type="InterPro" id="IPR000504">
    <property type="entry name" value="RRM_dom"/>
</dbReference>
<dbReference type="InterPro" id="IPR012677">
    <property type="entry name" value="Nucleotide-bd_a/b_plait_sf"/>
</dbReference>
<reference evidence="9 10" key="1">
    <citation type="submission" date="2019-06" db="EMBL/GenBank/DDBJ databases">
        <title>A chromosomal-level reference genome of Carpinus fangiana (Coryloideae, Betulaceae).</title>
        <authorList>
            <person name="Yang X."/>
            <person name="Wang Z."/>
            <person name="Zhang L."/>
            <person name="Hao G."/>
            <person name="Liu J."/>
            <person name="Yang Y."/>
        </authorList>
    </citation>
    <scope>NUCLEOTIDE SEQUENCE [LARGE SCALE GENOMIC DNA]</scope>
    <source>
        <strain evidence="9">Cfa_2016G</strain>
        <tissue evidence="9">Leaf</tissue>
    </source>
</reference>
<dbReference type="GO" id="GO:0003723">
    <property type="term" value="F:RNA binding"/>
    <property type="evidence" value="ECO:0007669"/>
    <property type="project" value="UniProtKB-UniRule"/>
</dbReference>
<dbReference type="InterPro" id="IPR051106">
    <property type="entry name" value="RNA-bind/splicing_reg"/>
</dbReference>
<evidence type="ECO:0000256" key="3">
    <source>
        <dbReference type="ARBA" id="ARBA00022884"/>
    </source>
</evidence>
<feature type="compositionally biased region" description="Basic and acidic residues" evidence="7">
    <location>
        <begin position="119"/>
        <end position="128"/>
    </location>
</feature>
<evidence type="ECO:0000256" key="6">
    <source>
        <dbReference type="PROSITE-ProRule" id="PRU00176"/>
    </source>
</evidence>
<dbReference type="InterPro" id="IPR035979">
    <property type="entry name" value="RBD_domain_sf"/>
</dbReference>
<dbReference type="AlphaFoldDB" id="A0A5N6RAW1"/>
<feature type="compositionally biased region" description="Basic and acidic residues" evidence="7">
    <location>
        <begin position="163"/>
        <end position="177"/>
    </location>
</feature>
<evidence type="ECO:0000256" key="1">
    <source>
        <dbReference type="ARBA" id="ARBA00004123"/>
    </source>
</evidence>